<dbReference type="Pfam" id="PF12096">
    <property type="entry name" value="DUF3572"/>
    <property type="match status" value="1"/>
</dbReference>
<sequence length="88" mass="9125">MADAEETAIAVLGWLAGEPELMGRFLALTGLEASNLREAAKEPGFLAGVLGFLMNHEPTLMDFCASTGTRPEAVTRAFQALGGASEAG</sequence>
<dbReference type="RefSeq" id="WP_267652184.1">
    <property type="nucleotide sequence ID" value="NZ_JAOVZR010000001.1"/>
</dbReference>
<dbReference type="EMBL" id="JAOVZR010000001">
    <property type="protein sequence ID" value="MCY0146521.1"/>
    <property type="molecule type" value="Genomic_DNA"/>
</dbReference>
<dbReference type="InterPro" id="IPR021955">
    <property type="entry name" value="DUF3572"/>
</dbReference>
<reference evidence="1" key="1">
    <citation type="submission" date="2022-10" db="EMBL/GenBank/DDBJ databases">
        <title>Hoeflea sp. G2-23, isolated from marine algae.</title>
        <authorList>
            <person name="Kristyanto S."/>
            <person name="Kim J.M."/>
            <person name="Jeon C.O."/>
        </authorList>
    </citation>
    <scope>NUCLEOTIDE SEQUENCE</scope>
    <source>
        <strain evidence="1">G2-23</strain>
    </source>
</reference>
<organism evidence="1 2">
    <name type="scientific">Hoeflea algicola</name>
    <dbReference type="NCBI Taxonomy" id="2983763"/>
    <lineage>
        <taxon>Bacteria</taxon>
        <taxon>Pseudomonadati</taxon>
        <taxon>Pseudomonadota</taxon>
        <taxon>Alphaproteobacteria</taxon>
        <taxon>Hyphomicrobiales</taxon>
        <taxon>Rhizobiaceae</taxon>
        <taxon>Hoeflea</taxon>
    </lineage>
</organism>
<evidence type="ECO:0000313" key="1">
    <source>
        <dbReference type="EMBL" id="MCY0146521.1"/>
    </source>
</evidence>
<gene>
    <name evidence="1" type="ORF">OEG84_01990</name>
</gene>
<keyword evidence="2" id="KW-1185">Reference proteome</keyword>
<evidence type="ECO:0000313" key="2">
    <source>
        <dbReference type="Proteomes" id="UP001073227"/>
    </source>
</evidence>
<comment type="caution">
    <text evidence="1">The sequence shown here is derived from an EMBL/GenBank/DDBJ whole genome shotgun (WGS) entry which is preliminary data.</text>
</comment>
<protein>
    <submittedName>
        <fullName evidence="1">DUF3572 domain-containing protein</fullName>
    </submittedName>
</protein>
<name>A0ABT3Z474_9HYPH</name>
<dbReference type="Proteomes" id="UP001073227">
    <property type="component" value="Unassembled WGS sequence"/>
</dbReference>
<accession>A0ABT3Z474</accession>
<proteinExistence type="predicted"/>